<evidence type="ECO:0000256" key="1">
    <source>
        <dbReference type="SAM" id="MobiDB-lite"/>
    </source>
</evidence>
<dbReference type="Proteomes" id="UP000485058">
    <property type="component" value="Unassembled WGS sequence"/>
</dbReference>
<protein>
    <submittedName>
        <fullName evidence="2">Uncharacterized protein</fullName>
    </submittedName>
</protein>
<gene>
    <name evidence="2" type="ORF">HaLaN_16504</name>
</gene>
<dbReference type="AlphaFoldDB" id="A0A699ZA95"/>
<evidence type="ECO:0000313" key="2">
    <source>
        <dbReference type="EMBL" id="GFH19543.1"/>
    </source>
</evidence>
<comment type="caution">
    <text evidence="2">The sequence shown here is derived from an EMBL/GenBank/DDBJ whole genome shotgun (WGS) entry which is preliminary data.</text>
</comment>
<name>A0A699ZA95_HAELA</name>
<reference evidence="2 3" key="1">
    <citation type="submission" date="2020-02" db="EMBL/GenBank/DDBJ databases">
        <title>Draft genome sequence of Haematococcus lacustris strain NIES-144.</title>
        <authorList>
            <person name="Morimoto D."/>
            <person name="Nakagawa S."/>
            <person name="Yoshida T."/>
            <person name="Sawayama S."/>
        </authorList>
    </citation>
    <scope>NUCLEOTIDE SEQUENCE [LARGE SCALE GENOMIC DNA]</scope>
    <source>
        <strain evidence="2 3">NIES-144</strain>
    </source>
</reference>
<organism evidence="2 3">
    <name type="scientific">Haematococcus lacustris</name>
    <name type="common">Green alga</name>
    <name type="synonym">Haematococcus pluvialis</name>
    <dbReference type="NCBI Taxonomy" id="44745"/>
    <lineage>
        <taxon>Eukaryota</taxon>
        <taxon>Viridiplantae</taxon>
        <taxon>Chlorophyta</taxon>
        <taxon>core chlorophytes</taxon>
        <taxon>Chlorophyceae</taxon>
        <taxon>CS clade</taxon>
        <taxon>Chlamydomonadales</taxon>
        <taxon>Haematococcaceae</taxon>
        <taxon>Haematococcus</taxon>
    </lineage>
</organism>
<evidence type="ECO:0000313" key="3">
    <source>
        <dbReference type="Proteomes" id="UP000485058"/>
    </source>
</evidence>
<keyword evidence="3" id="KW-1185">Reference proteome</keyword>
<accession>A0A699ZA95</accession>
<feature type="region of interest" description="Disordered" evidence="1">
    <location>
        <begin position="1"/>
        <end position="32"/>
    </location>
</feature>
<sequence length="103" mass="10708">MAPPAAKPASASSLGDPDDNAPEASAAGSNARVQAAGQSYTYNGPGPRSACVCAMDFDLTLRIPKWVNNYWDYDSKPPEGQQVLAACQAVPCYIAIASANDDT</sequence>
<proteinExistence type="predicted"/>
<dbReference type="EMBL" id="BLLF01001481">
    <property type="protein sequence ID" value="GFH19543.1"/>
    <property type="molecule type" value="Genomic_DNA"/>
</dbReference>